<dbReference type="Gene3D" id="3.40.50.720">
    <property type="entry name" value="NAD(P)-binding Rossmann-like Domain"/>
    <property type="match status" value="1"/>
</dbReference>
<feature type="domain" description="NmrA-like" evidence="3">
    <location>
        <begin position="5"/>
        <end position="242"/>
    </location>
</feature>
<dbReference type="GO" id="GO:0016491">
    <property type="term" value="F:oxidoreductase activity"/>
    <property type="evidence" value="ECO:0007669"/>
    <property type="project" value="UniProtKB-KW"/>
</dbReference>
<keyword evidence="1" id="KW-0521">NADP</keyword>
<reference evidence="4" key="1">
    <citation type="submission" date="2023-03" db="EMBL/GenBank/DDBJ databases">
        <title>Massive genome expansion in bonnet fungi (Mycena s.s.) driven by repeated elements and novel gene families across ecological guilds.</title>
        <authorList>
            <consortium name="Lawrence Berkeley National Laboratory"/>
            <person name="Harder C.B."/>
            <person name="Miyauchi S."/>
            <person name="Viragh M."/>
            <person name="Kuo A."/>
            <person name="Thoen E."/>
            <person name="Andreopoulos B."/>
            <person name="Lu D."/>
            <person name="Skrede I."/>
            <person name="Drula E."/>
            <person name="Henrissat B."/>
            <person name="Morin E."/>
            <person name="Kohler A."/>
            <person name="Barry K."/>
            <person name="LaButti K."/>
            <person name="Morin E."/>
            <person name="Salamov A."/>
            <person name="Lipzen A."/>
            <person name="Mereny Z."/>
            <person name="Hegedus B."/>
            <person name="Baldrian P."/>
            <person name="Stursova M."/>
            <person name="Weitz H."/>
            <person name="Taylor A."/>
            <person name="Grigoriev I.V."/>
            <person name="Nagy L.G."/>
            <person name="Martin F."/>
            <person name="Kauserud H."/>
        </authorList>
    </citation>
    <scope>NUCLEOTIDE SEQUENCE</scope>
    <source>
        <strain evidence="4">CBHHK188m</strain>
    </source>
</reference>
<proteinExistence type="predicted"/>
<evidence type="ECO:0000313" key="5">
    <source>
        <dbReference type="Proteomes" id="UP001215280"/>
    </source>
</evidence>
<dbReference type="InterPro" id="IPR008030">
    <property type="entry name" value="NmrA-like"/>
</dbReference>
<evidence type="ECO:0000256" key="1">
    <source>
        <dbReference type="ARBA" id="ARBA00022857"/>
    </source>
</evidence>
<gene>
    <name evidence="4" type="ORF">DFH07DRAFT_919061</name>
</gene>
<dbReference type="Proteomes" id="UP001215280">
    <property type="component" value="Unassembled WGS sequence"/>
</dbReference>
<evidence type="ECO:0000313" key="4">
    <source>
        <dbReference type="EMBL" id="KAJ7759460.1"/>
    </source>
</evidence>
<sequence>MALSVIIIGAGGNLGQPLVEEFLRQKSHFERLAVLSDPVKAHRFVDFQKRGVEVVQGSFLDFRCYQGFDVVLSLVGNSQMQLQPGMIEAAIAGGVRNFYPSEFGTDVAQDGVWHFRYFRDKVVTRDHLRAKTKEYPDFRYTLMLVGQFSEWSCGEFSGVDLERHTVEAYGYPDAEISVTALKDVVRYTVDSILLPFPADQSCREIRVRGDHMTWTQVIAVLEEIQGVKYKMTFIDLQEAAKKQEKARKCGDEVEEIMWAGRTLGPFGKVTVPGPLDNDKFEFTPETLKETKQRLLKGT</sequence>
<evidence type="ECO:0000256" key="2">
    <source>
        <dbReference type="ARBA" id="ARBA00023002"/>
    </source>
</evidence>
<protein>
    <recommendedName>
        <fullName evidence="3">NmrA-like domain-containing protein</fullName>
    </recommendedName>
</protein>
<dbReference type="Pfam" id="PF05368">
    <property type="entry name" value="NmrA"/>
    <property type="match status" value="1"/>
</dbReference>
<keyword evidence="2" id="KW-0560">Oxidoreductase</keyword>
<accession>A0AAD7J8L3</accession>
<comment type="caution">
    <text evidence="4">The sequence shown here is derived from an EMBL/GenBank/DDBJ whole genome shotgun (WGS) entry which is preliminary data.</text>
</comment>
<dbReference type="AlphaFoldDB" id="A0AAD7J8L3"/>
<keyword evidence="5" id="KW-1185">Reference proteome</keyword>
<organism evidence="4 5">
    <name type="scientific">Mycena maculata</name>
    <dbReference type="NCBI Taxonomy" id="230809"/>
    <lineage>
        <taxon>Eukaryota</taxon>
        <taxon>Fungi</taxon>
        <taxon>Dikarya</taxon>
        <taxon>Basidiomycota</taxon>
        <taxon>Agaricomycotina</taxon>
        <taxon>Agaricomycetes</taxon>
        <taxon>Agaricomycetidae</taxon>
        <taxon>Agaricales</taxon>
        <taxon>Marasmiineae</taxon>
        <taxon>Mycenaceae</taxon>
        <taxon>Mycena</taxon>
    </lineage>
</organism>
<evidence type="ECO:0000259" key="3">
    <source>
        <dbReference type="Pfam" id="PF05368"/>
    </source>
</evidence>
<dbReference type="EMBL" id="JARJLG010000052">
    <property type="protein sequence ID" value="KAJ7759460.1"/>
    <property type="molecule type" value="Genomic_DNA"/>
</dbReference>
<dbReference type="InterPro" id="IPR036291">
    <property type="entry name" value="NAD(P)-bd_dom_sf"/>
</dbReference>
<name>A0AAD7J8L3_9AGAR</name>
<dbReference type="SUPFAM" id="SSF51735">
    <property type="entry name" value="NAD(P)-binding Rossmann-fold domains"/>
    <property type="match status" value="1"/>
</dbReference>
<dbReference type="PANTHER" id="PTHR47706:SF9">
    <property type="entry name" value="NMRA-LIKE DOMAIN-CONTAINING PROTEIN-RELATED"/>
    <property type="match status" value="1"/>
</dbReference>
<dbReference type="PANTHER" id="PTHR47706">
    <property type="entry name" value="NMRA-LIKE FAMILY PROTEIN"/>
    <property type="match status" value="1"/>
</dbReference>
<dbReference type="InterPro" id="IPR051609">
    <property type="entry name" value="NmrA/Isoflavone_reductase-like"/>
</dbReference>
<dbReference type="Gene3D" id="3.90.25.10">
    <property type="entry name" value="UDP-galactose 4-epimerase, domain 1"/>
    <property type="match status" value="1"/>
</dbReference>